<dbReference type="EMBL" id="JAJJMO010000001">
    <property type="protein sequence ID" value="MCC9073237.1"/>
    <property type="molecule type" value="Genomic_DNA"/>
</dbReference>
<dbReference type="RefSeq" id="WP_229990174.1">
    <property type="nucleotide sequence ID" value="NZ_JAJJMO010000001.1"/>
</dbReference>
<reference evidence="1" key="1">
    <citation type="submission" date="2021-11" db="EMBL/GenBank/DDBJ databases">
        <title>Description of novel Flavobacterium species.</title>
        <authorList>
            <person name="Saticioglu I.B."/>
            <person name="Ay H."/>
            <person name="Altun S."/>
            <person name="Duman M."/>
        </authorList>
    </citation>
    <scope>NUCLEOTIDE SEQUENCE</scope>
    <source>
        <strain evidence="1">F-65</strain>
    </source>
</reference>
<keyword evidence="2" id="KW-1185">Reference proteome</keyword>
<name>A0ABS8MWS7_9FLAO</name>
<proteinExistence type="predicted"/>
<evidence type="ECO:0000313" key="1">
    <source>
        <dbReference type="EMBL" id="MCC9073237.1"/>
    </source>
</evidence>
<dbReference type="Proteomes" id="UP001430919">
    <property type="component" value="Unassembled WGS sequence"/>
</dbReference>
<protein>
    <submittedName>
        <fullName evidence="1">Uncharacterized protein</fullName>
    </submittedName>
</protein>
<sequence length="118" mass="11525">MTTTGFASAAVGAIVTTPVGGEGAAPGLAVAGAGEIVSLVGTVIEGAANLISGDYNKAAEGGATYATGELVGIAIDKVIPSPNPSVASEVTALFQIGQKVTKNITADKAKEVIKKVNN</sequence>
<evidence type="ECO:0000313" key="2">
    <source>
        <dbReference type="Proteomes" id="UP001430919"/>
    </source>
</evidence>
<comment type="caution">
    <text evidence="1">The sequence shown here is derived from an EMBL/GenBank/DDBJ whole genome shotgun (WGS) entry which is preliminary data.</text>
</comment>
<accession>A0ABS8MWS7</accession>
<gene>
    <name evidence="1" type="ORF">LNQ49_16795</name>
</gene>
<organism evidence="1 2">
    <name type="scientific">Flavobacterium pisciphilum</name>
    <dbReference type="NCBI Taxonomy" id="2893755"/>
    <lineage>
        <taxon>Bacteria</taxon>
        <taxon>Pseudomonadati</taxon>
        <taxon>Bacteroidota</taxon>
        <taxon>Flavobacteriia</taxon>
        <taxon>Flavobacteriales</taxon>
        <taxon>Flavobacteriaceae</taxon>
        <taxon>Flavobacterium</taxon>
    </lineage>
</organism>